<dbReference type="RefSeq" id="WP_015697605.1">
    <property type="nucleotide sequence ID" value="NC_016818.1"/>
</dbReference>
<evidence type="ECO:0000256" key="1">
    <source>
        <dbReference type="SAM" id="MobiDB-lite"/>
    </source>
</evidence>
<dbReference type="eggNOG" id="COG2801">
    <property type="taxonomic scope" value="Bacteria"/>
</dbReference>
<dbReference type="HOGENOM" id="CLU_2168937_0_0_6"/>
<evidence type="ECO:0000313" key="2">
    <source>
        <dbReference type="EMBL" id="AEX52453.1"/>
    </source>
</evidence>
<feature type="compositionally biased region" description="Polar residues" evidence="1">
    <location>
        <begin position="93"/>
        <end position="110"/>
    </location>
</feature>
<evidence type="ECO:0000313" key="3">
    <source>
        <dbReference type="Proteomes" id="UP000009010"/>
    </source>
</evidence>
<name>H2IQT0_RAHAC</name>
<accession>H2IQT0</accession>
<dbReference type="STRING" id="745277.Rahaq2_2602"/>
<proteinExistence type="predicted"/>
<keyword evidence="3" id="KW-1185">Reference proteome</keyword>
<dbReference type="EMBL" id="CP003244">
    <property type="protein sequence ID" value="AEX52453.1"/>
    <property type="molecule type" value="Genomic_DNA"/>
</dbReference>
<dbReference type="OrthoDB" id="9774685at2"/>
<gene>
    <name evidence="2" type="ordered locus">Rahaq2_2602</name>
</gene>
<protein>
    <submittedName>
        <fullName evidence="2">Uncharacterized protein</fullName>
    </submittedName>
</protein>
<reference evidence="2 3" key="1">
    <citation type="journal article" date="2012" name="J. Bacteriol.">
        <title>Complete Genome Sequence of Rahnella aquatilis CIP 78.65.</title>
        <authorList>
            <person name="Martinez R.J."/>
            <person name="Bruce D."/>
            <person name="Detter C."/>
            <person name="Goodwin L.A."/>
            <person name="Han J."/>
            <person name="Han C.S."/>
            <person name="Held B."/>
            <person name="Land M.L."/>
            <person name="Mikhailova N."/>
            <person name="Nolan M."/>
            <person name="Pennacchio L."/>
            <person name="Pitluck S."/>
            <person name="Tapia R."/>
            <person name="Woyke T."/>
            <person name="Sobecky P.A."/>
        </authorList>
    </citation>
    <scope>NUCLEOTIDE SEQUENCE [LARGE SCALE GENOMIC DNA]</scope>
    <source>
        <strain evidence="3">ATCC 33071 / DSM 4594 / JCM 1683 / NBRC 105701 / NCIMB 13365 / CIP 78.65</strain>
    </source>
</reference>
<dbReference type="AlphaFoldDB" id="H2IQT0"/>
<reference evidence="3" key="2">
    <citation type="submission" date="2012-01" db="EMBL/GenBank/DDBJ databases">
        <title>Complete sequence of chromosome of Rahnella aquatilis CIP 78.65.</title>
        <authorList>
            <person name="Lucas S."/>
            <person name="Han J."/>
            <person name="Lapidus A."/>
            <person name="Cheng J.-F."/>
            <person name="Goodwin L."/>
            <person name="Pitluck S."/>
            <person name="Peters L."/>
            <person name="Ovchinnikova G."/>
            <person name="Held B."/>
            <person name="Detter J.C."/>
            <person name="Han C."/>
            <person name="Tapia R."/>
            <person name="Land M."/>
            <person name="Hauser L."/>
            <person name="Kyrpides N."/>
            <person name="Ivanova N."/>
            <person name="Pagani I."/>
            <person name="Sobecky P."/>
            <person name="Martinez R."/>
            <person name="Woyke T."/>
        </authorList>
    </citation>
    <scope>NUCLEOTIDE SEQUENCE [LARGE SCALE GENOMIC DNA]</scope>
    <source>
        <strain evidence="3">ATCC 33071 / DSM 4594 / JCM 1683 / NBRC 105701 / NCIMB 13365 / CIP 78.65</strain>
    </source>
</reference>
<dbReference type="KEGG" id="raq:Rahaq2_2602"/>
<dbReference type="Proteomes" id="UP000009010">
    <property type="component" value="Chromosome"/>
</dbReference>
<organism evidence="2 3">
    <name type="scientific">Rahnella aquatilis (strain ATCC 33071 / DSM 4594 / JCM 1683 / NBRC 105701 / NCIMB 13365 / CIP 78.65)</name>
    <dbReference type="NCBI Taxonomy" id="745277"/>
    <lineage>
        <taxon>Bacteria</taxon>
        <taxon>Pseudomonadati</taxon>
        <taxon>Pseudomonadota</taxon>
        <taxon>Gammaproteobacteria</taxon>
        <taxon>Enterobacterales</taxon>
        <taxon>Yersiniaceae</taxon>
        <taxon>Rahnella</taxon>
    </lineage>
</organism>
<sequence>MPEAAEYGEHMQTMRVDVSRKLILKGEEYHVAKAFIKKRLEIEEKAVDGIYSVWWYKTKIGVIDLKAKSIKVGKHAKKSSLCSRTCVHHVPGLNTSPSQGRQQDSAQDII</sequence>
<feature type="region of interest" description="Disordered" evidence="1">
    <location>
        <begin position="91"/>
        <end position="110"/>
    </location>
</feature>